<name>A0A1Y5F7G8_9BACT</name>
<feature type="signal peptide" evidence="1">
    <location>
        <begin position="1"/>
        <end position="18"/>
    </location>
</feature>
<dbReference type="PROSITE" id="PS51257">
    <property type="entry name" value="PROKAR_LIPOPROTEIN"/>
    <property type="match status" value="1"/>
</dbReference>
<organism evidence="2 3">
    <name type="scientific">Halobacteriovorax marinus</name>
    <dbReference type="NCBI Taxonomy" id="97084"/>
    <lineage>
        <taxon>Bacteria</taxon>
        <taxon>Pseudomonadati</taxon>
        <taxon>Bdellovibrionota</taxon>
        <taxon>Bacteriovoracia</taxon>
        <taxon>Bacteriovoracales</taxon>
        <taxon>Halobacteriovoraceae</taxon>
        <taxon>Halobacteriovorax</taxon>
    </lineage>
</organism>
<evidence type="ECO:0008006" key="4">
    <source>
        <dbReference type="Google" id="ProtNLM"/>
    </source>
</evidence>
<gene>
    <name evidence="2" type="ORF">A9Q84_11055</name>
</gene>
<dbReference type="Proteomes" id="UP000196531">
    <property type="component" value="Unassembled WGS sequence"/>
</dbReference>
<keyword evidence="1" id="KW-0732">Signal</keyword>
<reference evidence="3" key="1">
    <citation type="journal article" date="2017" name="Proc. Natl. Acad. Sci. U.S.A.">
        <title>Simulation of Deepwater Horizon oil plume reveals substrate specialization within a complex community of hydrocarbon-degraders.</title>
        <authorList>
            <person name="Hu P."/>
            <person name="Dubinsky E.A."/>
            <person name="Probst A.J."/>
            <person name="Wang J."/>
            <person name="Sieber C.M.K."/>
            <person name="Tom L.M."/>
            <person name="Gardinali P."/>
            <person name="Banfield J.F."/>
            <person name="Atlas R.M."/>
            <person name="Andersen G.L."/>
        </authorList>
    </citation>
    <scope>NUCLEOTIDE SEQUENCE [LARGE SCALE GENOMIC DNA]</scope>
</reference>
<proteinExistence type="predicted"/>
<evidence type="ECO:0000256" key="1">
    <source>
        <dbReference type="SAM" id="SignalP"/>
    </source>
</evidence>
<comment type="caution">
    <text evidence="2">The sequence shown here is derived from an EMBL/GenBank/DDBJ whole genome shotgun (WGS) entry which is preliminary data.</text>
</comment>
<sequence>MKKLLLALLTLTVFVGCSTTTKFTIPKDTTLFIEGQELSSEQVVEYKRNPFFWNVAKGIPYRLERDGKTIDEGRLKSSFRVVSVFWTPAAVIYWPLGFQKGGYDFTKTQETIRPSKDYVTVNHRK</sequence>
<dbReference type="EMBL" id="MAAO01000006">
    <property type="protein sequence ID" value="OUR96867.1"/>
    <property type="molecule type" value="Genomic_DNA"/>
</dbReference>
<protein>
    <recommendedName>
        <fullName evidence="4">Lipoprotein</fullName>
    </recommendedName>
</protein>
<evidence type="ECO:0000313" key="3">
    <source>
        <dbReference type="Proteomes" id="UP000196531"/>
    </source>
</evidence>
<accession>A0A1Y5F7G8</accession>
<dbReference type="AlphaFoldDB" id="A0A1Y5F7G8"/>
<evidence type="ECO:0000313" key="2">
    <source>
        <dbReference type="EMBL" id="OUR96867.1"/>
    </source>
</evidence>
<feature type="chain" id="PRO_5012147493" description="Lipoprotein" evidence="1">
    <location>
        <begin position="19"/>
        <end position="125"/>
    </location>
</feature>